<dbReference type="Pfam" id="PF04519">
    <property type="entry name" value="Bactofilin"/>
    <property type="match status" value="1"/>
</dbReference>
<evidence type="ECO:0000313" key="2">
    <source>
        <dbReference type="EMBL" id="MFE4106833.1"/>
    </source>
</evidence>
<reference evidence="2 3" key="1">
    <citation type="submission" date="2024-10" db="EMBL/GenBank/DDBJ databases">
        <authorList>
            <person name="Ratan Roy A."/>
            <person name="Morales Sandoval P.H."/>
            <person name="De Los Santos Villalobos S."/>
            <person name="Chakraborty S."/>
            <person name="Mukherjee J."/>
        </authorList>
    </citation>
    <scope>NUCLEOTIDE SEQUENCE [LARGE SCALE GENOMIC DNA]</scope>
    <source>
        <strain evidence="2 3">S1</strain>
    </source>
</reference>
<dbReference type="Proteomes" id="UP001600165">
    <property type="component" value="Unassembled WGS sequence"/>
</dbReference>
<dbReference type="PANTHER" id="PTHR35024">
    <property type="entry name" value="HYPOTHETICAL CYTOSOLIC PROTEIN"/>
    <property type="match status" value="1"/>
</dbReference>
<protein>
    <submittedName>
        <fullName evidence="2">Polymer-forming cytoskeletal protein</fullName>
    </submittedName>
</protein>
<dbReference type="InterPro" id="IPR007607">
    <property type="entry name" value="BacA/B"/>
</dbReference>
<keyword evidence="3" id="KW-1185">Reference proteome</keyword>
<comment type="similarity">
    <text evidence="1">Belongs to the bactofilin family.</text>
</comment>
<organism evidence="2 3">
    <name type="scientific">Almyronema epifaneia S1</name>
    <dbReference type="NCBI Taxonomy" id="2991925"/>
    <lineage>
        <taxon>Bacteria</taxon>
        <taxon>Bacillati</taxon>
        <taxon>Cyanobacteriota</taxon>
        <taxon>Cyanophyceae</taxon>
        <taxon>Nodosilineales</taxon>
        <taxon>Nodosilineaceae</taxon>
        <taxon>Almyronema</taxon>
        <taxon>Almyronema epifaneia</taxon>
    </lineage>
</organism>
<accession>A0ABW6IF80</accession>
<evidence type="ECO:0000256" key="1">
    <source>
        <dbReference type="ARBA" id="ARBA00044755"/>
    </source>
</evidence>
<name>A0ABW6IF80_9CYAN</name>
<comment type="caution">
    <text evidence="2">The sequence shown here is derived from an EMBL/GenBank/DDBJ whole genome shotgun (WGS) entry which is preliminary data.</text>
</comment>
<sequence>MFKRKSAPMLTYLSQNSEFEGILHANGLLRVDGIIHGTVEVKGDMEISQTGLVEGPEVRAKNIVVQGVLKARVFVEGKLTLSRTARLEGDVVAGALEIEAGAYYTGYIETRDTKTLPSTRELPELYGSVDTQTQN</sequence>
<dbReference type="RefSeq" id="WP_377964972.1">
    <property type="nucleotide sequence ID" value="NZ_JBHZOL010000073.1"/>
</dbReference>
<dbReference type="EMBL" id="JBHZOL010000073">
    <property type="protein sequence ID" value="MFE4106833.1"/>
    <property type="molecule type" value="Genomic_DNA"/>
</dbReference>
<dbReference type="PANTHER" id="PTHR35024:SF4">
    <property type="entry name" value="POLYMER-FORMING CYTOSKELETAL PROTEIN"/>
    <property type="match status" value="1"/>
</dbReference>
<proteinExistence type="inferred from homology"/>
<evidence type="ECO:0000313" key="3">
    <source>
        <dbReference type="Proteomes" id="UP001600165"/>
    </source>
</evidence>
<gene>
    <name evidence="2" type="ORF">ACFVKH_11130</name>
</gene>